<gene>
    <name evidence="1" type="ORF">BUALT_Bualt17G0052600</name>
</gene>
<proteinExistence type="predicted"/>
<comment type="caution">
    <text evidence="1">The sequence shown here is derived from an EMBL/GenBank/DDBJ whole genome shotgun (WGS) entry which is preliminary data.</text>
</comment>
<evidence type="ECO:0000313" key="2">
    <source>
        <dbReference type="Proteomes" id="UP000826271"/>
    </source>
</evidence>
<sequence>MSSSDKIAKCLERLVDTIQHDSTLARSENDTLRQYIIQECMDVLDDMPAIQQGDMLWMYATRLFLKYVVREMFLTIKSNDIHQVALVSATMAIHNLVCKLDDEDDHFLEFENEFIDDDANGNDDDLSDDIEVQQNDDGMNKVRDDICTSITFGRIGVPTH</sequence>
<dbReference type="AlphaFoldDB" id="A0AAV6W6A7"/>
<accession>A0AAV6W6A7</accession>
<organism evidence="1 2">
    <name type="scientific">Buddleja alternifolia</name>
    <dbReference type="NCBI Taxonomy" id="168488"/>
    <lineage>
        <taxon>Eukaryota</taxon>
        <taxon>Viridiplantae</taxon>
        <taxon>Streptophyta</taxon>
        <taxon>Embryophyta</taxon>
        <taxon>Tracheophyta</taxon>
        <taxon>Spermatophyta</taxon>
        <taxon>Magnoliopsida</taxon>
        <taxon>eudicotyledons</taxon>
        <taxon>Gunneridae</taxon>
        <taxon>Pentapetalae</taxon>
        <taxon>asterids</taxon>
        <taxon>lamiids</taxon>
        <taxon>Lamiales</taxon>
        <taxon>Scrophulariaceae</taxon>
        <taxon>Buddlejeae</taxon>
        <taxon>Buddleja</taxon>
    </lineage>
</organism>
<dbReference type="EMBL" id="WHWC01000017">
    <property type="protein sequence ID" value="KAG8366208.1"/>
    <property type="molecule type" value="Genomic_DNA"/>
</dbReference>
<evidence type="ECO:0000313" key="1">
    <source>
        <dbReference type="EMBL" id="KAG8366208.1"/>
    </source>
</evidence>
<dbReference type="Proteomes" id="UP000826271">
    <property type="component" value="Unassembled WGS sequence"/>
</dbReference>
<protein>
    <submittedName>
        <fullName evidence="1">Uncharacterized protein</fullName>
    </submittedName>
</protein>
<keyword evidence="2" id="KW-1185">Reference proteome</keyword>
<reference evidence="1" key="1">
    <citation type="submission" date="2019-10" db="EMBL/GenBank/DDBJ databases">
        <authorList>
            <person name="Zhang R."/>
            <person name="Pan Y."/>
            <person name="Wang J."/>
            <person name="Ma R."/>
            <person name="Yu S."/>
        </authorList>
    </citation>
    <scope>NUCLEOTIDE SEQUENCE</scope>
    <source>
        <strain evidence="1">LA-IB0</strain>
        <tissue evidence="1">Leaf</tissue>
    </source>
</reference>
<name>A0AAV6W6A7_9LAMI</name>